<keyword evidence="3" id="KW-0812">Transmembrane</keyword>
<feature type="coiled-coil region" evidence="1">
    <location>
        <begin position="65"/>
        <end position="92"/>
    </location>
</feature>
<feature type="transmembrane region" description="Helical" evidence="3">
    <location>
        <begin position="41"/>
        <end position="65"/>
    </location>
</feature>
<keyword evidence="5" id="KW-1185">Reference proteome</keyword>
<evidence type="ECO:0008006" key="6">
    <source>
        <dbReference type="Google" id="ProtNLM"/>
    </source>
</evidence>
<evidence type="ECO:0000313" key="4">
    <source>
        <dbReference type="EMBL" id="MFD2033654.1"/>
    </source>
</evidence>
<organism evidence="4 5">
    <name type="scientific">Belliella marina</name>
    <dbReference type="NCBI Taxonomy" id="1644146"/>
    <lineage>
        <taxon>Bacteria</taxon>
        <taxon>Pseudomonadati</taxon>
        <taxon>Bacteroidota</taxon>
        <taxon>Cytophagia</taxon>
        <taxon>Cytophagales</taxon>
        <taxon>Cyclobacteriaceae</taxon>
        <taxon>Belliella</taxon>
    </lineage>
</organism>
<accession>A0ABW4VG48</accession>
<gene>
    <name evidence="4" type="ORF">ACFSKL_02570</name>
</gene>
<keyword evidence="3" id="KW-1133">Transmembrane helix</keyword>
<dbReference type="EMBL" id="JBHUHR010000005">
    <property type="protein sequence ID" value="MFD2033654.1"/>
    <property type="molecule type" value="Genomic_DNA"/>
</dbReference>
<evidence type="ECO:0000256" key="3">
    <source>
        <dbReference type="SAM" id="Phobius"/>
    </source>
</evidence>
<evidence type="ECO:0000256" key="2">
    <source>
        <dbReference type="SAM" id="MobiDB-lite"/>
    </source>
</evidence>
<protein>
    <recommendedName>
        <fullName evidence="6">Lipopolysaccharide assembly protein A domain-containing protein</fullName>
    </recommendedName>
</protein>
<sequence length="124" mass="14194">MKKFNNIIQLLLALFFAISLVYFLAFESVKGLFGVTELHSGTVVTFLLVGLILFLASWGTASMALKGVERELVKKELEKNELKAKLYDLEQGLKLKRFESQEKKVDLPEEEKENSVIKPRQNFK</sequence>
<dbReference type="Proteomes" id="UP001597361">
    <property type="component" value="Unassembled WGS sequence"/>
</dbReference>
<feature type="region of interest" description="Disordered" evidence="2">
    <location>
        <begin position="102"/>
        <end position="124"/>
    </location>
</feature>
<keyword evidence="1" id="KW-0175">Coiled coil</keyword>
<name>A0ABW4VG48_9BACT</name>
<evidence type="ECO:0000313" key="5">
    <source>
        <dbReference type="Proteomes" id="UP001597361"/>
    </source>
</evidence>
<proteinExistence type="predicted"/>
<keyword evidence="3" id="KW-0472">Membrane</keyword>
<comment type="caution">
    <text evidence="4">The sequence shown here is derived from an EMBL/GenBank/DDBJ whole genome shotgun (WGS) entry which is preliminary data.</text>
</comment>
<reference evidence="5" key="1">
    <citation type="journal article" date="2019" name="Int. J. Syst. Evol. Microbiol.">
        <title>The Global Catalogue of Microorganisms (GCM) 10K type strain sequencing project: providing services to taxonomists for standard genome sequencing and annotation.</title>
        <authorList>
            <consortium name="The Broad Institute Genomics Platform"/>
            <consortium name="The Broad Institute Genome Sequencing Center for Infectious Disease"/>
            <person name="Wu L."/>
            <person name="Ma J."/>
        </authorList>
    </citation>
    <scope>NUCLEOTIDE SEQUENCE [LARGE SCALE GENOMIC DNA]</scope>
    <source>
        <strain evidence="5">CGMCC 1.15180</strain>
    </source>
</reference>
<evidence type="ECO:0000256" key="1">
    <source>
        <dbReference type="SAM" id="Coils"/>
    </source>
</evidence>
<dbReference type="RefSeq" id="WP_376883262.1">
    <property type="nucleotide sequence ID" value="NZ_JBHUHR010000005.1"/>
</dbReference>